<dbReference type="PANTHER" id="PTHR11601">
    <property type="entry name" value="CYSTEINE DESULFURYLASE FAMILY MEMBER"/>
    <property type="match status" value="1"/>
</dbReference>
<name>A0A1H0CAN6_9BACI</name>
<evidence type="ECO:0000313" key="10">
    <source>
        <dbReference type="Proteomes" id="UP000198778"/>
    </source>
</evidence>
<dbReference type="Gene3D" id="3.40.640.10">
    <property type="entry name" value="Type I PLP-dependent aspartate aminotransferase-like (Major domain)"/>
    <property type="match status" value="1"/>
</dbReference>
<dbReference type="InterPro" id="IPR015422">
    <property type="entry name" value="PyrdxlP-dep_Trfase_small"/>
</dbReference>
<dbReference type="PANTHER" id="PTHR11601:SF50">
    <property type="entry name" value="CYSTEINE DESULFURASE ISCS 2-RELATED"/>
    <property type="match status" value="1"/>
</dbReference>
<evidence type="ECO:0000256" key="6">
    <source>
        <dbReference type="ARBA" id="ARBA00023014"/>
    </source>
</evidence>
<keyword evidence="10" id="KW-1185">Reference proteome</keyword>
<dbReference type="GO" id="GO:0051536">
    <property type="term" value="F:iron-sulfur cluster binding"/>
    <property type="evidence" value="ECO:0007669"/>
    <property type="project" value="UniProtKB-KW"/>
</dbReference>
<dbReference type="RefSeq" id="WP_090841150.1">
    <property type="nucleotide sequence ID" value="NZ_FNIL01000002.1"/>
</dbReference>
<dbReference type="EMBL" id="FNIL01000002">
    <property type="protein sequence ID" value="SDN54950.1"/>
    <property type="molecule type" value="Genomic_DNA"/>
</dbReference>
<evidence type="ECO:0000256" key="3">
    <source>
        <dbReference type="ARBA" id="ARBA00022723"/>
    </source>
</evidence>
<keyword evidence="3" id="KW-0479">Metal-binding</keyword>
<keyword evidence="6" id="KW-0411">Iron-sulfur</keyword>
<dbReference type="GO" id="GO:0046872">
    <property type="term" value="F:metal ion binding"/>
    <property type="evidence" value="ECO:0007669"/>
    <property type="project" value="UniProtKB-KW"/>
</dbReference>
<comment type="cofactor">
    <cofactor evidence="1 7">
        <name>pyridoxal 5'-phosphate</name>
        <dbReference type="ChEBI" id="CHEBI:597326"/>
    </cofactor>
</comment>
<comment type="similarity">
    <text evidence="2">Belongs to the class-V pyridoxal-phosphate-dependent aminotransferase family. NifS/IscS subfamily.</text>
</comment>
<dbReference type="PIRSF" id="PIRSF005572">
    <property type="entry name" value="NifS"/>
    <property type="match status" value="1"/>
</dbReference>
<dbReference type="Proteomes" id="UP000198778">
    <property type="component" value="Unassembled WGS sequence"/>
</dbReference>
<dbReference type="GO" id="GO:0031071">
    <property type="term" value="F:cysteine desulfurase activity"/>
    <property type="evidence" value="ECO:0007669"/>
    <property type="project" value="UniProtKB-ARBA"/>
</dbReference>
<dbReference type="SUPFAM" id="SSF53383">
    <property type="entry name" value="PLP-dependent transferases"/>
    <property type="match status" value="1"/>
</dbReference>
<evidence type="ECO:0000313" key="9">
    <source>
        <dbReference type="EMBL" id="SDN54950.1"/>
    </source>
</evidence>
<proteinExistence type="inferred from homology"/>
<dbReference type="AlphaFoldDB" id="A0A1H0CAN6"/>
<dbReference type="Gene3D" id="1.10.260.50">
    <property type="match status" value="1"/>
</dbReference>
<dbReference type="InterPro" id="IPR015424">
    <property type="entry name" value="PyrdxlP-dep_Trfase"/>
</dbReference>
<dbReference type="PROSITE" id="PS00595">
    <property type="entry name" value="AA_TRANSFER_CLASS_5"/>
    <property type="match status" value="1"/>
</dbReference>
<evidence type="ECO:0000256" key="4">
    <source>
        <dbReference type="ARBA" id="ARBA00022898"/>
    </source>
</evidence>
<dbReference type="InterPro" id="IPR016454">
    <property type="entry name" value="Cysteine_dSase"/>
</dbReference>
<dbReference type="FunFam" id="3.40.640.10:FF:000084">
    <property type="entry name" value="IscS-like cysteine desulfurase"/>
    <property type="match status" value="1"/>
</dbReference>
<sequence>MIYLDNSATTKPWKSVLETYTQVSEKYFANPSSLHPLGAEAERLLMQARKQTAELLKVAPEEVIFTSGATEGNNIAIQGAVNANKGRGRHIITTAIEHPSVLRTMNHLEERGFEVTYLFPDKEGRVKASQVAEKVRKDTILVSVMHVNNETGSIQPIKEIGKVLTNHSKVLFHVDNVQGIGKVPLNIKNAGIDLLTISGHKFHGVKGSGVLFAKRNINLVPLYFGGTQERALRAGTESTAGAAALAKALRMTLDREPENRNMKNRLEKLASELSKYNEIIINSPVLRAPHILNFSVIGRKPESIVSALAEKNIYVSTTSACSSKDSEESIVLKAMGLPEERTTSSLRISLSLDTTDKEISDFLKSWKEIYYEVLKVGG</sequence>
<dbReference type="OrthoDB" id="9808002at2"/>
<keyword evidence="5" id="KW-0408">Iron</keyword>
<protein>
    <submittedName>
        <fullName evidence="9">Cysteine desulfurase</fullName>
    </submittedName>
</protein>
<dbReference type="STRING" id="745820.SAMN04488053_10224"/>
<accession>A0A1H0CAN6</accession>
<feature type="domain" description="Aminotransferase class V" evidence="8">
    <location>
        <begin position="2"/>
        <end position="361"/>
    </location>
</feature>
<dbReference type="Pfam" id="PF00266">
    <property type="entry name" value="Aminotran_5"/>
    <property type="match status" value="1"/>
</dbReference>
<organism evidence="9 10">
    <name type="scientific">Alkalicoccus daliensis</name>
    <dbReference type="NCBI Taxonomy" id="745820"/>
    <lineage>
        <taxon>Bacteria</taxon>
        <taxon>Bacillati</taxon>
        <taxon>Bacillota</taxon>
        <taxon>Bacilli</taxon>
        <taxon>Bacillales</taxon>
        <taxon>Bacillaceae</taxon>
        <taxon>Alkalicoccus</taxon>
    </lineage>
</organism>
<dbReference type="InterPro" id="IPR000192">
    <property type="entry name" value="Aminotrans_V_dom"/>
</dbReference>
<evidence type="ECO:0000256" key="2">
    <source>
        <dbReference type="ARBA" id="ARBA00006490"/>
    </source>
</evidence>
<gene>
    <name evidence="9" type="ORF">SAMN04488053_10224</name>
</gene>
<keyword evidence="4" id="KW-0663">Pyridoxal phosphate</keyword>
<evidence type="ECO:0000256" key="7">
    <source>
        <dbReference type="RuleBase" id="RU004504"/>
    </source>
</evidence>
<evidence type="ECO:0000259" key="8">
    <source>
        <dbReference type="Pfam" id="PF00266"/>
    </source>
</evidence>
<dbReference type="InterPro" id="IPR015421">
    <property type="entry name" value="PyrdxlP-dep_Trfase_major"/>
</dbReference>
<dbReference type="Gene3D" id="3.90.1150.10">
    <property type="entry name" value="Aspartate Aminotransferase, domain 1"/>
    <property type="match status" value="1"/>
</dbReference>
<dbReference type="InterPro" id="IPR020578">
    <property type="entry name" value="Aminotrans_V_PyrdxlP_BS"/>
</dbReference>
<evidence type="ECO:0000256" key="1">
    <source>
        <dbReference type="ARBA" id="ARBA00001933"/>
    </source>
</evidence>
<reference evidence="10" key="1">
    <citation type="submission" date="2016-10" db="EMBL/GenBank/DDBJ databases">
        <authorList>
            <person name="Varghese N."/>
            <person name="Submissions S."/>
        </authorList>
    </citation>
    <scope>NUCLEOTIDE SEQUENCE [LARGE SCALE GENOMIC DNA]</scope>
    <source>
        <strain evidence="10">CGMCC 1.10369</strain>
    </source>
</reference>
<evidence type="ECO:0000256" key="5">
    <source>
        <dbReference type="ARBA" id="ARBA00023004"/>
    </source>
</evidence>